<gene>
    <name evidence="1" type="ORF">EIP91_002660</name>
</gene>
<proteinExistence type="predicted"/>
<dbReference type="Proteomes" id="UP000292702">
    <property type="component" value="Unassembled WGS sequence"/>
</dbReference>
<organism evidence="1 2">
    <name type="scientific">Steccherinum ochraceum</name>
    <dbReference type="NCBI Taxonomy" id="92696"/>
    <lineage>
        <taxon>Eukaryota</taxon>
        <taxon>Fungi</taxon>
        <taxon>Dikarya</taxon>
        <taxon>Basidiomycota</taxon>
        <taxon>Agaricomycotina</taxon>
        <taxon>Agaricomycetes</taxon>
        <taxon>Polyporales</taxon>
        <taxon>Steccherinaceae</taxon>
        <taxon>Steccherinum</taxon>
    </lineage>
</organism>
<keyword evidence="2" id="KW-1185">Reference proteome</keyword>
<dbReference type="OrthoDB" id="2803586at2759"/>
<dbReference type="EMBL" id="RWJN01000180">
    <property type="protein sequence ID" value="TCD65447.1"/>
    <property type="molecule type" value="Genomic_DNA"/>
</dbReference>
<evidence type="ECO:0000313" key="2">
    <source>
        <dbReference type="Proteomes" id="UP000292702"/>
    </source>
</evidence>
<name>A0A4V2MW99_9APHY</name>
<dbReference type="AlphaFoldDB" id="A0A4V2MW99"/>
<evidence type="ECO:0000313" key="1">
    <source>
        <dbReference type="EMBL" id="TCD65447.1"/>
    </source>
</evidence>
<sequence length="1226" mass="134983">MSVRESVFDTDAVKAIIAASKPQDKRATFKKKWDNDVNNLVTKWTTKRQNSGQAVNKAQLTLVANIVVYVDILVAETSIHGNSKTTATRRALPYTFPILGPRFVPPDYLHVIKHSPQPQIEVETAYLQTVTIVHPWYFETTLDSCRACGTDNTSWDGGWTTSGPRDVYGLERDEVAMGYQRRCETCKQKQGGNFCHATTNPTFWEGWSYWEIPQEIPFFLKRCAVTRSLYNLIAEIRVKSTSGAVAEHIKQLHLYTYMQAHLAYLRAFKEHRRIESSMPREFSQPNDPAGYNDSSITNDIVTEVYYHFGQSRCQESAQYCRTRTGRALGTDATLKVAKKAAVVNAGGDRLLPFASSSGGGGAVTVINEFNEYLGFWFLLTQQNAELTRIFEGIATRFDILGVNAPEAVISDNCCHIERALKAVFPDILSLLDVYHFSARYGPAISGGTKNPLYKTVLREITGAILKTRAGEEKGKPATYWSQPEQEKRLVAVFEKYLKQGGVWSESAVKIHNQQLHHVKKGCLSRPLSLEEDSADGSRIEGGHKGMKGLNFMQACGLLMMTILMFDFIHRRNISVARKKKIGGAFAASTLGSHHTGLVNHVATLWNELITVTTATTDLTAEPSTASSLAKKGGLGAFFTPVHRATNKAKVLTRRPQLQDVASGEFFGPFHSPTTLPDVESLNLAEYSDIHIKDDEDDENTIPEDEDASAFDNTTITELPSTSSLSTQSICKDGQKLDHHESKSKVAATITSEQVIDLTRDATEETACCPVSTYKPSAVALGKRKADVACVNDEPDVDGVDCSAVVGASSSTVSAVTAPQEPERKRICVPGTRVAWNSTVPIDYSFTKLFNAQRQATVKASKITASADADFSESSETILVSTSQASVIAASGHAGTTGVAVRARKQDIYAVLPLPSDWAPTGRLSRTQLLFRAGTGLDPRALQIGVVDRQEYVLFMKMRTEQQWSSFSMTSRSWSAVGVIGSYNRRLKALSMLHGFEFVPKSSRALSRKLGEIESTIMLKVASGNYKSATTGDEEFWRTASEAVPAVHAIASALKSKDGKVRKNQACTRCQTIMYPGGVRSSENHKPGYCSDGAPVHFKRENYQDFHHTLQGAVSDHPPYPQPAGIFDKGKSFDPIAFLTTLRDVYECYIVEKGTGGEKASEYEAFAEMLLDRTTTTAIEGGTYFKLFRSLTVTDRGLKAGIIVDHTDGCKYLRLDSMQDTSQLGQE</sequence>
<accession>A0A4V2MW99</accession>
<protein>
    <submittedName>
        <fullName evidence="1">Uncharacterized protein</fullName>
    </submittedName>
</protein>
<comment type="caution">
    <text evidence="1">The sequence shown here is derived from an EMBL/GenBank/DDBJ whole genome shotgun (WGS) entry which is preliminary data.</text>
</comment>
<reference evidence="1 2" key="1">
    <citation type="submission" date="2018-11" db="EMBL/GenBank/DDBJ databases">
        <title>Genome assembly of Steccherinum ochraceum LE-BIN_3174, the white-rot fungus of the Steccherinaceae family (The Residual Polyporoid clade, Polyporales, Basidiomycota).</title>
        <authorList>
            <person name="Fedorova T.V."/>
            <person name="Glazunova O.A."/>
            <person name="Landesman E.O."/>
            <person name="Moiseenko K.V."/>
            <person name="Psurtseva N.V."/>
            <person name="Savinova O.S."/>
            <person name="Shakhova N.V."/>
            <person name="Tyazhelova T.V."/>
            <person name="Vasina D.V."/>
        </authorList>
    </citation>
    <scope>NUCLEOTIDE SEQUENCE [LARGE SCALE GENOMIC DNA]</scope>
    <source>
        <strain evidence="1 2">LE-BIN_3174</strain>
    </source>
</reference>